<reference evidence="7 8" key="1">
    <citation type="submission" date="2016-04" db="EMBL/GenBank/DDBJ databases">
        <title>The genome of Intoshia linei affirms orthonectids as highly simplified spiralians.</title>
        <authorList>
            <person name="Mikhailov K.V."/>
            <person name="Slusarev G.S."/>
            <person name="Nikitin M.A."/>
            <person name="Logacheva M.D."/>
            <person name="Penin A."/>
            <person name="Aleoshin V."/>
            <person name="Panchin Y.V."/>
        </authorList>
    </citation>
    <scope>NUCLEOTIDE SEQUENCE [LARGE SCALE GENOMIC DNA]</scope>
    <source>
        <strain evidence="7">Intl2013</strain>
        <tissue evidence="7">Whole animal</tissue>
    </source>
</reference>
<evidence type="ECO:0000256" key="5">
    <source>
        <dbReference type="ARBA" id="ARBA00046920"/>
    </source>
</evidence>
<gene>
    <name evidence="7" type="ORF">A3Q56_05826</name>
</gene>
<keyword evidence="8" id="KW-1185">Reference proteome</keyword>
<dbReference type="Pfam" id="PF03398">
    <property type="entry name" value="Ist1"/>
    <property type="match status" value="1"/>
</dbReference>
<evidence type="ECO:0000256" key="6">
    <source>
        <dbReference type="SAM" id="MobiDB-lite"/>
    </source>
</evidence>
<comment type="subunit">
    <text evidence="5">Interacts with CHMP1A, CHMP1B, VPS4A and VTA1. Interacts with SPAST, STAMBP, and USP8. May interact with VPS37B. May associate with the ESCRT-I complex. Interacts with MITD1, in competition with VSP4. Interacts with SPART (via MIT domain); leading to the recruitment of SPART to midbodies. Interacts with SPAST.</text>
</comment>
<evidence type="ECO:0000256" key="3">
    <source>
        <dbReference type="ARBA" id="ARBA00032374"/>
    </source>
</evidence>
<feature type="region of interest" description="Disordered" evidence="6">
    <location>
        <begin position="262"/>
        <end position="290"/>
    </location>
</feature>
<dbReference type="AlphaFoldDB" id="A0A177AWT4"/>
<feature type="compositionally biased region" description="Polar residues" evidence="6">
    <location>
        <begin position="303"/>
        <end position="325"/>
    </location>
</feature>
<dbReference type="GO" id="GO:0015031">
    <property type="term" value="P:protein transport"/>
    <property type="evidence" value="ECO:0007669"/>
    <property type="project" value="InterPro"/>
</dbReference>
<sequence length="364" mass="41368">MFQNKGDEKYFKKFNASCTIVLNTLKHLGQKKRELSKFNRKEIANLIKDKKYEKARIKVELAISDDYLIECMEMVEVYCETVKARIMNFFNDDIVDEGLLRPLHSIIYSEKYLKNCSMELQTIVHVVSKKKGLVFVENARNNRFGYVSPKLVKKLSVKIPPVRLVEGYLLKIAQCFNFPYTIDQEAIDEDEVKRSRLILDDEVTSFKHGNTPVLSPNVLNKSFDPSLKSGAPPSYAGEVSFTETFDTKSTNENMDEPILYTAASSSNISSSDKAPPNYKKTGSSNDDQLINFEDLDNTKFKLSNSRNSFNSKLPNSSSNLGPSKPTNDDSKIRHSSKKTDRSDSYSPTADDLSIEERLARLKRS</sequence>
<accession>A0A177AWT4</accession>
<protein>
    <recommendedName>
        <fullName evidence="2">IST1 homolog</fullName>
    </recommendedName>
    <alternativeName>
        <fullName evidence="3">Charged multivesicular body protein 8</fullName>
    </alternativeName>
</protein>
<dbReference type="Gene3D" id="1.20.1260.60">
    <property type="entry name" value="Vacuolar protein sorting-associated protein Ist1"/>
    <property type="match status" value="1"/>
</dbReference>
<comment type="function">
    <text evidence="4">ESCRT-III-like protein involved in cytokinesis, nuclear envelope reassembly and endosomal tubulation. Is required for efficient abscission during cytokinesis. Involved in recruiting VPS4A and/or VPS4B to the midbody of dividing cells. During late anaphase, involved in nuclear envelope reassembly and mitotic spindle disassembly together with the ESCRT-III complex: IST1 acts by mediating the recruitment of SPAST to the nuclear membrane, leading to microtubule severing. Recruited to the reforming nuclear envelope (NE) during anaphase by LEMD2. Regulates early endosomal tubulation together with the ESCRT-III complex by mediating the recruitment of SPAST.</text>
</comment>
<organism evidence="7 8">
    <name type="scientific">Intoshia linei</name>
    <dbReference type="NCBI Taxonomy" id="1819745"/>
    <lineage>
        <taxon>Eukaryota</taxon>
        <taxon>Metazoa</taxon>
        <taxon>Spiralia</taxon>
        <taxon>Lophotrochozoa</taxon>
        <taxon>Mesozoa</taxon>
        <taxon>Orthonectida</taxon>
        <taxon>Rhopaluridae</taxon>
        <taxon>Intoshia</taxon>
    </lineage>
</organism>
<dbReference type="EMBL" id="LWCA01000930">
    <property type="protein sequence ID" value="OAF66445.1"/>
    <property type="molecule type" value="Genomic_DNA"/>
</dbReference>
<feature type="region of interest" description="Disordered" evidence="6">
    <location>
        <begin position="303"/>
        <end position="353"/>
    </location>
</feature>
<name>A0A177AWT4_9BILA</name>
<dbReference type="InterPro" id="IPR005061">
    <property type="entry name" value="Ist1"/>
</dbReference>
<comment type="similarity">
    <text evidence="1">Belongs to the IST1 family.</text>
</comment>
<dbReference type="OrthoDB" id="29853at2759"/>
<evidence type="ECO:0000313" key="7">
    <source>
        <dbReference type="EMBL" id="OAF66445.1"/>
    </source>
</evidence>
<feature type="compositionally biased region" description="Basic and acidic residues" evidence="6">
    <location>
        <begin position="326"/>
        <end position="343"/>
    </location>
</feature>
<evidence type="ECO:0000256" key="4">
    <source>
        <dbReference type="ARBA" id="ARBA00046124"/>
    </source>
</evidence>
<proteinExistence type="inferred from homology"/>
<dbReference type="InterPro" id="IPR042277">
    <property type="entry name" value="IST1-like"/>
</dbReference>
<evidence type="ECO:0000313" key="8">
    <source>
        <dbReference type="Proteomes" id="UP000078046"/>
    </source>
</evidence>
<evidence type="ECO:0000256" key="1">
    <source>
        <dbReference type="ARBA" id="ARBA00005536"/>
    </source>
</evidence>
<comment type="caution">
    <text evidence="7">The sequence shown here is derived from an EMBL/GenBank/DDBJ whole genome shotgun (WGS) entry which is preliminary data.</text>
</comment>
<dbReference type="PANTHER" id="PTHR12161:SF5">
    <property type="entry name" value="IST1 HOMOLOG"/>
    <property type="match status" value="1"/>
</dbReference>
<evidence type="ECO:0000256" key="2">
    <source>
        <dbReference type="ARBA" id="ARBA00014513"/>
    </source>
</evidence>
<dbReference type="Proteomes" id="UP000078046">
    <property type="component" value="Unassembled WGS sequence"/>
</dbReference>
<dbReference type="PANTHER" id="PTHR12161">
    <property type="entry name" value="IST1 FAMILY MEMBER"/>
    <property type="match status" value="1"/>
</dbReference>